<organism evidence="2 3">
    <name type="scientific">Lysinibacillus xylanilyticus</name>
    <dbReference type="NCBI Taxonomy" id="582475"/>
    <lineage>
        <taxon>Bacteria</taxon>
        <taxon>Bacillati</taxon>
        <taxon>Bacillota</taxon>
        <taxon>Bacilli</taxon>
        <taxon>Bacillales</taxon>
        <taxon>Bacillaceae</taxon>
        <taxon>Lysinibacillus</taxon>
    </lineage>
</organism>
<dbReference type="RefSeq" id="WP_100542916.1">
    <property type="nucleotide sequence ID" value="NZ_PHQY01000586.1"/>
</dbReference>
<sequence>MSRYNHQKHKDLPGDVRGILMNQTSDRPISQGDASEDKTPKERSCVRDIDRKILVAINGMLSLPDEHVLTFNSIWFGLVEQIGDFSRKKNIDEKTKVLLEKIMNSDVYLNETEITSRKDISDRIKALEEFTKEYLD</sequence>
<accession>A0A2M9Q749</accession>
<dbReference type="Proteomes" id="UP000232101">
    <property type="component" value="Unassembled WGS sequence"/>
</dbReference>
<gene>
    <name evidence="2" type="ORF">CWD94_09975</name>
</gene>
<feature type="region of interest" description="Disordered" evidence="1">
    <location>
        <begin position="23"/>
        <end position="44"/>
    </location>
</feature>
<proteinExistence type="predicted"/>
<dbReference type="AlphaFoldDB" id="A0A2M9Q749"/>
<evidence type="ECO:0000313" key="3">
    <source>
        <dbReference type="Proteomes" id="UP000232101"/>
    </source>
</evidence>
<dbReference type="EMBL" id="PHQY01000586">
    <property type="protein sequence ID" value="PJO43910.1"/>
    <property type="molecule type" value="Genomic_DNA"/>
</dbReference>
<name>A0A2M9Q749_9BACI</name>
<feature type="compositionally biased region" description="Basic and acidic residues" evidence="1">
    <location>
        <begin position="35"/>
        <end position="44"/>
    </location>
</feature>
<evidence type="ECO:0000256" key="1">
    <source>
        <dbReference type="SAM" id="MobiDB-lite"/>
    </source>
</evidence>
<evidence type="ECO:0000313" key="2">
    <source>
        <dbReference type="EMBL" id="PJO43910.1"/>
    </source>
</evidence>
<protein>
    <submittedName>
        <fullName evidence="2">Uncharacterized protein</fullName>
    </submittedName>
</protein>
<comment type="caution">
    <text evidence="2">The sequence shown here is derived from an EMBL/GenBank/DDBJ whole genome shotgun (WGS) entry which is preliminary data.</text>
</comment>
<reference evidence="2 3" key="1">
    <citation type="submission" date="2017-11" db="EMBL/GenBank/DDBJ databases">
        <title>Bacterial isolate from king chilli rhizosphere.</title>
        <authorList>
            <person name="Takhelmayum P."/>
            <person name="Sarangthem I."/>
        </authorList>
    </citation>
    <scope>NUCLEOTIDE SEQUENCE [LARGE SCALE GENOMIC DNA]</scope>
    <source>
        <strain evidence="3">t26</strain>
    </source>
</reference>